<proteinExistence type="predicted"/>
<protein>
    <recommendedName>
        <fullName evidence="2">Retrotransposon gag domain-containing protein</fullName>
    </recommendedName>
</protein>
<evidence type="ECO:0000313" key="4">
    <source>
        <dbReference type="Proteomes" id="UP001567538"/>
    </source>
</evidence>
<dbReference type="Proteomes" id="UP001567538">
    <property type="component" value="Unassembled WGS sequence"/>
</dbReference>
<sequence>MRLPPNSIRTCADFRSMFLDHFFPTTRTNALKKEIQEATQEGNETLSQYWGRFKGMLDACPNNRMTEAEIYNNFYEGMTPESKDLVNSSSGGDFSRLRVSEAKRIINRLIDAKKTYDNPRAQMNRRAPVHAAAELTEDKVEARMDRMEKAILNALEKSNQPPPTEKCQAPLDQEETFTSYGPPMEMEYQQQANAMGNWNSGGHWNQNGNLVPKQRDAPWRDHPNFRWTETNSNPPPQPSNNTHPQEERPHWPSRNNDG</sequence>
<reference evidence="3 4" key="1">
    <citation type="submission" date="2024-06" db="EMBL/GenBank/DDBJ databases">
        <title>A chromosome level genome sequence of Diviner's sage (Salvia divinorum).</title>
        <authorList>
            <person name="Ford S.A."/>
            <person name="Ro D.-K."/>
            <person name="Ness R.W."/>
            <person name="Phillips M.A."/>
        </authorList>
    </citation>
    <scope>NUCLEOTIDE SEQUENCE [LARGE SCALE GENOMIC DNA]</scope>
    <source>
        <strain evidence="3">SAF-2024a</strain>
        <tissue evidence="3">Leaf</tissue>
    </source>
</reference>
<evidence type="ECO:0000313" key="3">
    <source>
        <dbReference type="EMBL" id="KAL1555062.1"/>
    </source>
</evidence>
<feature type="compositionally biased region" description="Basic and acidic residues" evidence="1">
    <location>
        <begin position="244"/>
        <end position="258"/>
    </location>
</feature>
<accession>A0ABD1HFL3</accession>
<keyword evidence="4" id="KW-1185">Reference proteome</keyword>
<evidence type="ECO:0000256" key="1">
    <source>
        <dbReference type="SAM" id="MobiDB-lite"/>
    </source>
</evidence>
<feature type="compositionally biased region" description="Basic and acidic residues" evidence="1">
    <location>
        <begin position="213"/>
        <end position="224"/>
    </location>
</feature>
<dbReference type="Pfam" id="PF03732">
    <property type="entry name" value="Retrotrans_gag"/>
    <property type="match status" value="1"/>
</dbReference>
<feature type="region of interest" description="Disordered" evidence="1">
    <location>
        <begin position="195"/>
        <end position="258"/>
    </location>
</feature>
<dbReference type="PANTHER" id="PTHR33223">
    <property type="entry name" value="CCHC-TYPE DOMAIN-CONTAINING PROTEIN"/>
    <property type="match status" value="1"/>
</dbReference>
<name>A0ABD1HFL3_SALDI</name>
<evidence type="ECO:0000259" key="2">
    <source>
        <dbReference type="Pfam" id="PF03732"/>
    </source>
</evidence>
<dbReference type="PANTHER" id="PTHR33223:SF6">
    <property type="entry name" value="CCHC-TYPE DOMAIN-CONTAINING PROTEIN"/>
    <property type="match status" value="1"/>
</dbReference>
<gene>
    <name evidence="3" type="ORF">AAHA92_15546</name>
</gene>
<dbReference type="AlphaFoldDB" id="A0ABD1HFL3"/>
<organism evidence="3 4">
    <name type="scientific">Salvia divinorum</name>
    <name type="common">Maria pastora</name>
    <name type="synonym">Diviner's sage</name>
    <dbReference type="NCBI Taxonomy" id="28513"/>
    <lineage>
        <taxon>Eukaryota</taxon>
        <taxon>Viridiplantae</taxon>
        <taxon>Streptophyta</taxon>
        <taxon>Embryophyta</taxon>
        <taxon>Tracheophyta</taxon>
        <taxon>Spermatophyta</taxon>
        <taxon>Magnoliopsida</taxon>
        <taxon>eudicotyledons</taxon>
        <taxon>Gunneridae</taxon>
        <taxon>Pentapetalae</taxon>
        <taxon>asterids</taxon>
        <taxon>lamiids</taxon>
        <taxon>Lamiales</taxon>
        <taxon>Lamiaceae</taxon>
        <taxon>Nepetoideae</taxon>
        <taxon>Mentheae</taxon>
        <taxon>Salviinae</taxon>
        <taxon>Salvia</taxon>
        <taxon>Salvia subgen. Calosphace</taxon>
    </lineage>
</organism>
<feature type="domain" description="Retrotransposon gag" evidence="2">
    <location>
        <begin position="2"/>
        <end position="79"/>
    </location>
</feature>
<dbReference type="EMBL" id="JBEAFC010000006">
    <property type="protein sequence ID" value="KAL1555062.1"/>
    <property type="molecule type" value="Genomic_DNA"/>
</dbReference>
<comment type="caution">
    <text evidence="3">The sequence shown here is derived from an EMBL/GenBank/DDBJ whole genome shotgun (WGS) entry which is preliminary data.</text>
</comment>
<feature type="region of interest" description="Disordered" evidence="1">
    <location>
        <begin position="155"/>
        <end position="180"/>
    </location>
</feature>
<feature type="compositionally biased region" description="Polar residues" evidence="1">
    <location>
        <begin position="195"/>
        <end position="209"/>
    </location>
</feature>
<dbReference type="InterPro" id="IPR005162">
    <property type="entry name" value="Retrotrans_gag_dom"/>
</dbReference>